<evidence type="ECO:0000256" key="7">
    <source>
        <dbReference type="ARBA" id="ARBA00022679"/>
    </source>
</evidence>
<protein>
    <recommendedName>
        <fullName evidence="5 13">Cysteine synthase</fullName>
        <ecNumber evidence="4 13">2.5.1.47</ecNumber>
    </recommendedName>
</protein>
<comment type="similarity">
    <text evidence="3 13">Belongs to the cysteine synthase/cystathionine beta-synthase family.</text>
</comment>
<evidence type="ECO:0000256" key="3">
    <source>
        <dbReference type="ARBA" id="ARBA00007103"/>
    </source>
</evidence>
<keyword evidence="7 13" id="KW-0808">Transferase</keyword>
<sequence>MMEVAPARAADPARNTRQGVRAVARVAEGIRDLVGNTPLMRLRNMGVPDGVEVYAKLEMFNPGGSVKDRIGVAMLDRAEAEGRLRPGGTVIEPTAGNTGIGLALAAVGRGYRVIFVMPQKFDGEKSALMRALGAEIVLTPNEEGMAGAIRRAHELAAAIPGSFVPNQFENPANPDAHYRTTGPEIWRDLDGRLDVFVAGVGSGGTFTGVARYLKAQDPAIRCVAVEPEGSIIGGGPKGTYKVEGIGNWFVPAVMDVSLADRFLRVPDRAAFDTVRELARREGLLVGSSSGAAVWAALEVARESAPGTRIAVVLPDSSERYLSRRIYEQEL</sequence>
<evidence type="ECO:0000256" key="4">
    <source>
        <dbReference type="ARBA" id="ARBA00012681"/>
    </source>
</evidence>
<dbReference type="CDD" id="cd01561">
    <property type="entry name" value="CBS_like"/>
    <property type="match status" value="1"/>
</dbReference>
<comment type="catalytic activity">
    <reaction evidence="10 13">
        <text>O-acetyl-L-serine + hydrogen sulfide = L-cysteine + acetate</text>
        <dbReference type="Rhea" id="RHEA:14829"/>
        <dbReference type="ChEBI" id="CHEBI:29919"/>
        <dbReference type="ChEBI" id="CHEBI:30089"/>
        <dbReference type="ChEBI" id="CHEBI:35235"/>
        <dbReference type="ChEBI" id="CHEBI:58340"/>
        <dbReference type="EC" id="2.5.1.47"/>
    </reaction>
</comment>
<dbReference type="InterPro" id="IPR001926">
    <property type="entry name" value="TrpB-like_PALP"/>
</dbReference>
<feature type="modified residue" description="N6-(pyridoxal phosphate)lysine" evidence="12">
    <location>
        <position position="67"/>
    </location>
</feature>
<dbReference type="Pfam" id="PF00291">
    <property type="entry name" value="PALP"/>
    <property type="match status" value="1"/>
</dbReference>
<evidence type="ECO:0000256" key="1">
    <source>
        <dbReference type="ARBA" id="ARBA00001933"/>
    </source>
</evidence>
<evidence type="ECO:0000313" key="16">
    <source>
        <dbReference type="Proteomes" id="UP001163687"/>
    </source>
</evidence>
<dbReference type="InterPro" id="IPR005856">
    <property type="entry name" value="Cys_synth"/>
</dbReference>
<dbReference type="AlphaFoldDB" id="A0AA35CHS5"/>
<feature type="binding site" evidence="11">
    <location>
        <begin position="201"/>
        <end position="205"/>
    </location>
    <ligand>
        <name>pyridoxal 5'-phosphate</name>
        <dbReference type="ChEBI" id="CHEBI:597326"/>
    </ligand>
</feature>
<dbReference type="PANTHER" id="PTHR10314">
    <property type="entry name" value="CYSTATHIONINE BETA-SYNTHASE"/>
    <property type="match status" value="1"/>
</dbReference>
<dbReference type="FunFam" id="3.40.50.1100:FF:000003">
    <property type="entry name" value="Cystathionine beta-synthase"/>
    <property type="match status" value="1"/>
</dbReference>
<dbReference type="Proteomes" id="UP001163687">
    <property type="component" value="Chromosome"/>
</dbReference>
<dbReference type="NCBIfam" id="TIGR01139">
    <property type="entry name" value="cysK"/>
    <property type="match status" value="1"/>
</dbReference>
<dbReference type="InterPro" id="IPR050214">
    <property type="entry name" value="Cys_Synth/Cystath_Beta-Synth"/>
</dbReference>
<keyword evidence="6 13" id="KW-0028">Amino-acid biosynthesis</keyword>
<organism evidence="15 16">
    <name type="scientific">Caldinitratiruptor microaerophilus</name>
    <dbReference type="NCBI Taxonomy" id="671077"/>
    <lineage>
        <taxon>Bacteria</taxon>
        <taxon>Bacillati</taxon>
        <taxon>Bacillota</taxon>
        <taxon>Clostridia</taxon>
        <taxon>Eubacteriales</taxon>
        <taxon>Symbiobacteriaceae</taxon>
        <taxon>Caldinitratiruptor</taxon>
    </lineage>
</organism>
<evidence type="ECO:0000256" key="5">
    <source>
        <dbReference type="ARBA" id="ARBA00019371"/>
    </source>
</evidence>
<evidence type="ECO:0000256" key="2">
    <source>
        <dbReference type="ARBA" id="ARBA00004962"/>
    </source>
</evidence>
<evidence type="ECO:0000256" key="12">
    <source>
        <dbReference type="PIRSR" id="PIRSR605856-51"/>
    </source>
</evidence>
<name>A0AA35CHS5_9FIRM</name>
<feature type="binding site" evidence="11">
    <location>
        <position position="288"/>
    </location>
    <ligand>
        <name>pyridoxal 5'-phosphate</name>
        <dbReference type="ChEBI" id="CHEBI:597326"/>
    </ligand>
</feature>
<dbReference type="InterPro" id="IPR036052">
    <property type="entry name" value="TrpB-like_PALP_sf"/>
</dbReference>
<reference evidence="15" key="1">
    <citation type="submission" date="2022-03" db="EMBL/GenBank/DDBJ databases">
        <title>Complete genome sequence of Caldinitratiruptor microaerophilus.</title>
        <authorList>
            <person name="Mukaiyama R."/>
            <person name="Nishiyama T."/>
            <person name="Ueda K."/>
        </authorList>
    </citation>
    <scope>NUCLEOTIDE SEQUENCE</scope>
    <source>
        <strain evidence="15">JCM 16183</strain>
    </source>
</reference>
<dbReference type="NCBIfam" id="TIGR01136">
    <property type="entry name" value="cysKM"/>
    <property type="match status" value="1"/>
</dbReference>
<dbReference type="FunFam" id="3.40.50.1100:FF:000118">
    <property type="entry name" value="Related to CYS4-cystathionine beta-synthase"/>
    <property type="match status" value="1"/>
</dbReference>
<dbReference type="GO" id="GO:0006535">
    <property type="term" value="P:cysteine biosynthetic process from serine"/>
    <property type="evidence" value="ECO:0007669"/>
    <property type="project" value="UniProtKB-UniRule"/>
</dbReference>
<dbReference type="PROSITE" id="PS00901">
    <property type="entry name" value="CYS_SYNTHASE"/>
    <property type="match status" value="1"/>
</dbReference>
<accession>A0AA35CHS5</accession>
<dbReference type="EMBL" id="AP025628">
    <property type="protein sequence ID" value="BDG59250.1"/>
    <property type="molecule type" value="Genomic_DNA"/>
</dbReference>
<dbReference type="InterPro" id="IPR001216">
    <property type="entry name" value="P-phosphate_BS"/>
</dbReference>
<comment type="cofactor">
    <cofactor evidence="1 11 13">
        <name>pyridoxal 5'-phosphate</name>
        <dbReference type="ChEBI" id="CHEBI:597326"/>
    </cofactor>
</comment>
<gene>
    <name evidence="15" type="primary">cysK_2</name>
    <name evidence="15" type="ORF">caldi_03400</name>
</gene>
<evidence type="ECO:0000256" key="13">
    <source>
        <dbReference type="RuleBase" id="RU003985"/>
    </source>
</evidence>
<feature type="binding site" evidence="11">
    <location>
        <position position="97"/>
    </location>
    <ligand>
        <name>pyridoxal 5'-phosphate</name>
        <dbReference type="ChEBI" id="CHEBI:597326"/>
    </ligand>
</feature>
<dbReference type="Gene3D" id="3.40.50.1100">
    <property type="match status" value="2"/>
</dbReference>
<dbReference type="GO" id="GO:0004124">
    <property type="term" value="F:cysteine synthase activity"/>
    <property type="evidence" value="ECO:0007669"/>
    <property type="project" value="UniProtKB-UniRule"/>
</dbReference>
<dbReference type="InterPro" id="IPR005859">
    <property type="entry name" value="CysK"/>
</dbReference>
<evidence type="ECO:0000256" key="10">
    <source>
        <dbReference type="ARBA" id="ARBA00047931"/>
    </source>
</evidence>
<evidence type="ECO:0000313" key="15">
    <source>
        <dbReference type="EMBL" id="BDG59250.1"/>
    </source>
</evidence>
<dbReference type="SUPFAM" id="SSF53686">
    <property type="entry name" value="Tryptophan synthase beta subunit-like PLP-dependent enzymes"/>
    <property type="match status" value="1"/>
</dbReference>
<comment type="pathway">
    <text evidence="2">Amino-acid biosynthesis; L-cysteine biosynthesis; L-cysteine from L-serine: step 2/2.</text>
</comment>
<keyword evidence="8 11" id="KW-0663">Pyridoxal phosphate</keyword>
<dbReference type="KEGG" id="cmic:caldi_03400"/>
<evidence type="ECO:0000256" key="9">
    <source>
        <dbReference type="ARBA" id="ARBA00023192"/>
    </source>
</evidence>
<evidence type="ECO:0000259" key="14">
    <source>
        <dbReference type="Pfam" id="PF00291"/>
    </source>
</evidence>
<feature type="domain" description="Tryptophan synthase beta chain-like PALP" evidence="14">
    <location>
        <begin position="30"/>
        <end position="315"/>
    </location>
</feature>
<evidence type="ECO:0000256" key="6">
    <source>
        <dbReference type="ARBA" id="ARBA00022605"/>
    </source>
</evidence>
<dbReference type="EC" id="2.5.1.47" evidence="4 13"/>
<evidence type="ECO:0000256" key="8">
    <source>
        <dbReference type="ARBA" id="ARBA00022898"/>
    </source>
</evidence>
<proteinExistence type="inferred from homology"/>
<evidence type="ECO:0000256" key="11">
    <source>
        <dbReference type="PIRSR" id="PIRSR605856-50"/>
    </source>
</evidence>
<keyword evidence="9 13" id="KW-0198">Cysteine biosynthesis</keyword>
<keyword evidence="16" id="KW-1185">Reference proteome</keyword>